<proteinExistence type="predicted"/>
<dbReference type="PATRIC" id="fig|36861.3.peg.927"/>
<dbReference type="STRING" id="1123392.GCA_000376425_02343"/>
<dbReference type="EMBL" id="LDUG01000019">
    <property type="protein sequence ID" value="KVW96736.1"/>
    <property type="molecule type" value="Genomic_DNA"/>
</dbReference>
<dbReference type="OrthoDB" id="9797048at2"/>
<keyword evidence="3" id="KW-1185">Reference proteome</keyword>
<dbReference type="eggNOG" id="COG1950">
    <property type="taxonomic scope" value="Bacteria"/>
</dbReference>
<dbReference type="PANTHER" id="PTHR37309">
    <property type="entry name" value="SLR0284 PROTEIN"/>
    <property type="match status" value="1"/>
</dbReference>
<comment type="caution">
    <text evidence="2">The sequence shown here is derived from an EMBL/GenBank/DDBJ whole genome shotgun (WGS) entry which is preliminary data.</text>
</comment>
<keyword evidence="1" id="KW-0812">Transmembrane</keyword>
<dbReference type="Pfam" id="PF04020">
    <property type="entry name" value="Phage_holin_4_2"/>
    <property type="match status" value="1"/>
</dbReference>
<evidence type="ECO:0000256" key="1">
    <source>
        <dbReference type="SAM" id="Phobius"/>
    </source>
</evidence>
<dbReference type="PANTHER" id="PTHR37309:SF1">
    <property type="entry name" value="SLR0284 PROTEIN"/>
    <property type="match status" value="1"/>
</dbReference>
<reference evidence="2 3" key="1">
    <citation type="journal article" date="2015" name="Appl. Environ. Microbiol.">
        <title>Aerobic and Anaerobic Thiosulfate Oxidation by a Cold-Adapted, Subglacial Chemoautotroph.</title>
        <authorList>
            <person name="Harrold Z.R."/>
            <person name="Skidmore M.L."/>
            <person name="Hamilton T.L."/>
            <person name="Desch L."/>
            <person name="Amada K."/>
            <person name="van Gelder W."/>
            <person name="Glover K."/>
            <person name="Roden E.E."/>
            <person name="Boyd E.S."/>
        </authorList>
    </citation>
    <scope>NUCLEOTIDE SEQUENCE [LARGE SCALE GENOMIC DNA]</scope>
    <source>
        <strain evidence="2 3">RG</strain>
    </source>
</reference>
<accession>A0A119CWJ6</accession>
<name>A0A119CWJ6_THIDE</name>
<dbReference type="InterPro" id="IPR007165">
    <property type="entry name" value="Phage_holin_4_2"/>
</dbReference>
<dbReference type="Proteomes" id="UP000064243">
    <property type="component" value="Unassembled WGS sequence"/>
</dbReference>
<feature type="transmembrane region" description="Helical" evidence="1">
    <location>
        <begin position="89"/>
        <end position="110"/>
    </location>
</feature>
<feature type="transmembrane region" description="Helical" evidence="1">
    <location>
        <begin position="28"/>
        <end position="46"/>
    </location>
</feature>
<feature type="transmembrane region" description="Helical" evidence="1">
    <location>
        <begin position="53"/>
        <end position="77"/>
    </location>
</feature>
<keyword evidence="1" id="KW-0472">Membrane</keyword>
<evidence type="ECO:0000313" key="3">
    <source>
        <dbReference type="Proteomes" id="UP000064243"/>
    </source>
</evidence>
<dbReference type="RefSeq" id="WP_059754042.1">
    <property type="nucleotide sequence ID" value="NZ_LDUG01000019.1"/>
</dbReference>
<evidence type="ECO:0000313" key="2">
    <source>
        <dbReference type="EMBL" id="KVW96736.1"/>
    </source>
</evidence>
<dbReference type="AlphaFoldDB" id="A0A119CWJ6"/>
<gene>
    <name evidence="2" type="ORF">ABW22_07255</name>
</gene>
<keyword evidence="1" id="KW-1133">Transmembrane helix</keyword>
<organism evidence="2 3">
    <name type="scientific">Thiobacillus denitrificans</name>
    <dbReference type="NCBI Taxonomy" id="36861"/>
    <lineage>
        <taxon>Bacteria</taxon>
        <taxon>Pseudomonadati</taxon>
        <taxon>Pseudomonadota</taxon>
        <taxon>Betaproteobacteria</taxon>
        <taxon>Nitrosomonadales</taxon>
        <taxon>Thiobacillaceae</taxon>
        <taxon>Thiobacillus</taxon>
    </lineage>
</organism>
<sequence length="115" mass="12247">MRLLLLWILNAVALLAVTYLLPTIQVSGFGTALVAALVLGFINTLVRPVLAILTLPITVLTLGIFYLVLNGFLFWLASALLPGFQVHGFVSAMVGAILYGVIAWALSALIPNKKG</sequence>
<protein>
    <submittedName>
        <fullName evidence="2">Membrane protein</fullName>
    </submittedName>
</protein>